<evidence type="ECO:0000313" key="7">
    <source>
        <dbReference type="Ensembl" id="ENSCWAP00000002656.1"/>
    </source>
</evidence>
<dbReference type="InterPro" id="IPR002674">
    <property type="entry name" value="Ribosomal_eL43"/>
</dbReference>
<dbReference type="Ensembl" id="ENSCWAT00000002895.1">
    <property type="protein sequence ID" value="ENSCWAP00000002656.1"/>
    <property type="gene ID" value="ENSCWAG00000002133.1"/>
</dbReference>
<keyword evidence="2" id="KW-0479">Metal-binding</keyword>
<keyword evidence="5" id="KW-0689">Ribosomal protein</keyword>
<keyword evidence="4" id="KW-0862">Zinc</keyword>
<protein>
    <recommendedName>
        <fullName evidence="9">60S ribosomal protein L37a</fullName>
    </recommendedName>
</protein>
<evidence type="ECO:0008006" key="9">
    <source>
        <dbReference type="Google" id="ProtNLM"/>
    </source>
</evidence>
<keyword evidence="3" id="KW-0863">Zinc-finger</keyword>
<dbReference type="Gene3D" id="2.20.25.30">
    <property type="match status" value="1"/>
</dbReference>
<evidence type="ECO:0000256" key="2">
    <source>
        <dbReference type="ARBA" id="ARBA00022723"/>
    </source>
</evidence>
<evidence type="ECO:0000313" key="8">
    <source>
        <dbReference type="Proteomes" id="UP000694540"/>
    </source>
</evidence>
<dbReference type="GO" id="GO:0022625">
    <property type="term" value="C:cytosolic large ribosomal subunit"/>
    <property type="evidence" value="ECO:0007669"/>
    <property type="project" value="UniProtKB-ARBA"/>
</dbReference>
<dbReference type="Pfam" id="PF01780">
    <property type="entry name" value="Ribosomal_L37ae"/>
    <property type="match status" value="1"/>
</dbReference>
<evidence type="ECO:0000256" key="4">
    <source>
        <dbReference type="ARBA" id="ARBA00022833"/>
    </source>
</evidence>
<evidence type="ECO:0000256" key="5">
    <source>
        <dbReference type="ARBA" id="ARBA00022980"/>
    </source>
</evidence>
<sequence>MAKYTKKVRIVGKYGTHYDASLRKMVKKIAISQCAKYTYSFCGKTKMKSCGHLALWPNSSQSFGESVSQVIILRLA</sequence>
<dbReference type="PANTHER" id="PTHR48188:SF1">
    <property type="entry name" value="LARGE RIBOSOMAL SUBUNIT PROTEIN EL43-RELATED"/>
    <property type="match status" value="1"/>
</dbReference>
<reference evidence="7" key="1">
    <citation type="submission" date="2025-08" db="UniProtKB">
        <authorList>
            <consortium name="Ensembl"/>
        </authorList>
    </citation>
    <scope>IDENTIFICATION</scope>
</reference>
<organism evidence="7 8">
    <name type="scientific">Catagonus wagneri</name>
    <name type="common">Chacoan peccary</name>
    <dbReference type="NCBI Taxonomy" id="51154"/>
    <lineage>
        <taxon>Eukaryota</taxon>
        <taxon>Metazoa</taxon>
        <taxon>Chordata</taxon>
        <taxon>Craniata</taxon>
        <taxon>Vertebrata</taxon>
        <taxon>Euteleostomi</taxon>
        <taxon>Mammalia</taxon>
        <taxon>Eutheria</taxon>
        <taxon>Laurasiatheria</taxon>
        <taxon>Artiodactyla</taxon>
        <taxon>Suina</taxon>
        <taxon>Tayassuidae</taxon>
        <taxon>Catagonus</taxon>
    </lineage>
</organism>
<comment type="similarity">
    <text evidence="1">Belongs to the eukaryotic ribosomal protein eL43 family.</text>
</comment>
<dbReference type="PANTHER" id="PTHR48188">
    <property type="entry name" value="60S RIBOSOMAL PROTEIN L43"/>
    <property type="match status" value="1"/>
</dbReference>
<evidence type="ECO:0000256" key="6">
    <source>
        <dbReference type="ARBA" id="ARBA00023274"/>
    </source>
</evidence>
<dbReference type="GO" id="GO:0008270">
    <property type="term" value="F:zinc ion binding"/>
    <property type="evidence" value="ECO:0007669"/>
    <property type="project" value="UniProtKB-KW"/>
</dbReference>
<dbReference type="GO" id="GO:0070180">
    <property type="term" value="F:large ribosomal subunit rRNA binding"/>
    <property type="evidence" value="ECO:0007669"/>
    <property type="project" value="TreeGrafter"/>
</dbReference>
<name>A0A8C3YCN8_9CETA</name>
<dbReference type="GO" id="GO:0003735">
    <property type="term" value="F:structural constituent of ribosome"/>
    <property type="evidence" value="ECO:0007669"/>
    <property type="project" value="InterPro"/>
</dbReference>
<dbReference type="AlphaFoldDB" id="A0A8C3YCN8"/>
<evidence type="ECO:0000256" key="3">
    <source>
        <dbReference type="ARBA" id="ARBA00022771"/>
    </source>
</evidence>
<dbReference type="GO" id="GO:0006412">
    <property type="term" value="P:translation"/>
    <property type="evidence" value="ECO:0007669"/>
    <property type="project" value="InterPro"/>
</dbReference>
<dbReference type="SUPFAM" id="SSF57829">
    <property type="entry name" value="Zn-binding ribosomal proteins"/>
    <property type="match status" value="1"/>
</dbReference>
<keyword evidence="8" id="KW-1185">Reference proteome</keyword>
<dbReference type="InterPro" id="IPR011332">
    <property type="entry name" value="Ribosomal_zn-bd"/>
</dbReference>
<dbReference type="Proteomes" id="UP000694540">
    <property type="component" value="Unplaced"/>
</dbReference>
<dbReference type="InterPro" id="IPR011331">
    <property type="entry name" value="Ribosomal_eL37/eL43"/>
</dbReference>
<keyword evidence="6" id="KW-0687">Ribonucleoprotein</keyword>
<evidence type="ECO:0000256" key="1">
    <source>
        <dbReference type="ARBA" id="ARBA00008672"/>
    </source>
</evidence>
<dbReference type="GeneTree" id="ENSGT00940000167707"/>
<proteinExistence type="inferred from homology"/>
<reference evidence="7" key="2">
    <citation type="submission" date="2025-09" db="UniProtKB">
        <authorList>
            <consortium name="Ensembl"/>
        </authorList>
    </citation>
    <scope>IDENTIFICATION</scope>
</reference>
<accession>A0A8C3YCN8</accession>